<dbReference type="InterPro" id="IPR027417">
    <property type="entry name" value="P-loop_NTPase"/>
</dbReference>
<organism evidence="11 12">
    <name type="scientific">Zophobas morio</name>
    <dbReference type="NCBI Taxonomy" id="2755281"/>
    <lineage>
        <taxon>Eukaryota</taxon>
        <taxon>Metazoa</taxon>
        <taxon>Ecdysozoa</taxon>
        <taxon>Arthropoda</taxon>
        <taxon>Hexapoda</taxon>
        <taxon>Insecta</taxon>
        <taxon>Pterygota</taxon>
        <taxon>Neoptera</taxon>
        <taxon>Endopterygota</taxon>
        <taxon>Coleoptera</taxon>
        <taxon>Polyphaga</taxon>
        <taxon>Cucujiformia</taxon>
        <taxon>Tenebrionidae</taxon>
        <taxon>Zophobas</taxon>
    </lineage>
</organism>
<dbReference type="SUPFAM" id="SSF52540">
    <property type="entry name" value="P-loop containing nucleoside triphosphate hydrolases"/>
    <property type="match status" value="1"/>
</dbReference>
<dbReference type="InterPro" id="IPR001650">
    <property type="entry name" value="Helicase_C-like"/>
</dbReference>
<comment type="subcellular location">
    <subcellularLocation>
        <location evidence="1">Mitochondrion</location>
    </subcellularLocation>
</comment>
<dbReference type="PANTHER" id="PTHR12131:SF1">
    <property type="entry name" value="ATP-DEPENDENT RNA HELICASE SUPV3L1, MITOCHONDRIAL-RELATED"/>
    <property type="match status" value="1"/>
</dbReference>
<dbReference type="CDD" id="cd18805">
    <property type="entry name" value="SF2_C_suv3"/>
    <property type="match status" value="1"/>
</dbReference>
<evidence type="ECO:0000256" key="5">
    <source>
        <dbReference type="ARBA" id="ARBA00022806"/>
    </source>
</evidence>
<dbReference type="GO" id="GO:0000965">
    <property type="term" value="P:mitochondrial RNA 3'-end processing"/>
    <property type="evidence" value="ECO:0007669"/>
    <property type="project" value="TreeGrafter"/>
</dbReference>
<dbReference type="Pfam" id="PF00271">
    <property type="entry name" value="Helicase_C"/>
    <property type="match status" value="1"/>
</dbReference>
<dbReference type="Gene3D" id="3.40.50.300">
    <property type="entry name" value="P-loop containing nucleotide triphosphate hydrolases"/>
    <property type="match status" value="2"/>
</dbReference>
<dbReference type="PROSITE" id="PS51194">
    <property type="entry name" value="HELICASE_CTER"/>
    <property type="match status" value="1"/>
</dbReference>
<keyword evidence="4" id="KW-0378">Hydrolase</keyword>
<keyword evidence="3" id="KW-0547">Nucleotide-binding</keyword>
<comment type="caution">
    <text evidence="11">The sequence shown here is derived from an EMBL/GenBank/DDBJ whole genome shotgun (WGS) entry which is preliminary data.</text>
</comment>
<evidence type="ECO:0000256" key="9">
    <source>
        <dbReference type="ARBA" id="ARBA00047984"/>
    </source>
</evidence>
<gene>
    <name evidence="11" type="ORF">Zmor_024816</name>
</gene>
<evidence type="ECO:0000313" key="11">
    <source>
        <dbReference type="EMBL" id="KAJ3632074.1"/>
    </source>
</evidence>
<dbReference type="GO" id="GO:0016787">
    <property type="term" value="F:hydrolase activity"/>
    <property type="evidence" value="ECO:0007669"/>
    <property type="project" value="UniProtKB-KW"/>
</dbReference>
<proteinExistence type="predicted"/>
<dbReference type="EC" id="3.6.4.13" evidence="2"/>
<dbReference type="Pfam" id="PF22527">
    <property type="entry name" value="DEXQc_Suv3"/>
    <property type="match status" value="1"/>
</dbReference>
<name>A0AA38HJB1_9CUCU</name>
<evidence type="ECO:0000256" key="8">
    <source>
        <dbReference type="ARBA" id="ARBA00023128"/>
    </source>
</evidence>
<evidence type="ECO:0000256" key="7">
    <source>
        <dbReference type="ARBA" id="ARBA00022946"/>
    </source>
</evidence>
<evidence type="ECO:0000256" key="4">
    <source>
        <dbReference type="ARBA" id="ARBA00022801"/>
    </source>
</evidence>
<dbReference type="SMART" id="SM00490">
    <property type="entry name" value="HELICc"/>
    <property type="match status" value="1"/>
</dbReference>
<evidence type="ECO:0000256" key="6">
    <source>
        <dbReference type="ARBA" id="ARBA00022840"/>
    </source>
</evidence>
<evidence type="ECO:0000313" key="12">
    <source>
        <dbReference type="Proteomes" id="UP001168821"/>
    </source>
</evidence>
<dbReference type="PANTHER" id="PTHR12131">
    <property type="entry name" value="ATP-DEPENDENT RNA AND DNA HELICASE"/>
    <property type="match status" value="1"/>
</dbReference>
<dbReference type="FunFam" id="3.40.50.300:FF:000269">
    <property type="entry name" value="ATP-dependent RNA helicase SUPV3L1, mitochondrial"/>
    <property type="match status" value="1"/>
</dbReference>
<dbReference type="InterPro" id="IPR044774">
    <property type="entry name" value="Suv3_DEXQc"/>
</dbReference>
<dbReference type="InterPro" id="IPR055206">
    <property type="entry name" value="DEXQc_SUV3"/>
</dbReference>
<dbReference type="Gene3D" id="1.20.272.40">
    <property type="match status" value="1"/>
</dbReference>
<keyword evidence="7" id="KW-0809">Transit peptide</keyword>
<dbReference type="EMBL" id="JALNTZ010000735">
    <property type="protein sequence ID" value="KAJ3632074.1"/>
    <property type="molecule type" value="Genomic_DNA"/>
</dbReference>
<accession>A0AA38HJB1</accession>
<evidence type="ECO:0000256" key="1">
    <source>
        <dbReference type="ARBA" id="ARBA00004173"/>
    </source>
</evidence>
<dbReference type="InterPro" id="IPR050699">
    <property type="entry name" value="RNA-DNA_Helicase"/>
</dbReference>
<evidence type="ECO:0000259" key="10">
    <source>
        <dbReference type="PROSITE" id="PS51194"/>
    </source>
</evidence>
<sequence length="564" mass="63263">MGAMLHLNFTLKLYWYTMKSVKYLFSTNNSSRLIYLFFRAKSIKKSCGPKNNSLTEYNFKKSVKKNKVKSKLEKNISRAEAPGTPTFSSVSNYSASGSSVQAPFSSVKFDQRIKLDLPYPHTWFPLARKLKRKFYLHIGPTNSGKTYSAIQALQVAKTGLYAGPLRLLAWEVYDKLSGKGILCDLLTGQEREQTVGSTHVSCTIEMLDYQRIYDVAVIDEVQMVSCSLRGPAWSHAILGACAREVHLCGEETVLSLIRQLCLHTGDELTVHKYDRLSPLVLCPPVTKASNLKKGDCLVTFTKKDLFSLKVAIESQTKLKCSIIYGSLPPETRRQQAVEFNTGQSDILLSTDAIGMGLNLQIQRLLFASLTKFDGFFTRNLTPTETRQLAGRAGRFMSKYETGFTSVLHKKDYSALKNNLSSAFEEVTRMAIMPTSGLIEKFLYQVGVNKLSGLLAAFNTMKPGHSSLYYMADLTPIIHLAKLCERSIARRPLSPAHFTDRFILNSSLDISRKLNFATLWGLCLAPINPSIVELVDMLRTTMKNLANKQPYPPLSSSNLKQFDYF</sequence>
<comment type="catalytic activity">
    <reaction evidence="9">
        <text>ATP + H2O = ADP + phosphate + H(+)</text>
        <dbReference type="Rhea" id="RHEA:13065"/>
        <dbReference type="ChEBI" id="CHEBI:15377"/>
        <dbReference type="ChEBI" id="CHEBI:15378"/>
        <dbReference type="ChEBI" id="CHEBI:30616"/>
        <dbReference type="ChEBI" id="CHEBI:43474"/>
        <dbReference type="ChEBI" id="CHEBI:456216"/>
        <dbReference type="EC" id="3.6.4.13"/>
    </reaction>
</comment>
<keyword evidence="8" id="KW-0496">Mitochondrion</keyword>
<feature type="domain" description="Helicase C-terminal" evidence="10">
    <location>
        <begin position="283"/>
        <end position="442"/>
    </location>
</feature>
<keyword evidence="12" id="KW-1185">Reference proteome</keyword>
<keyword evidence="5" id="KW-0347">Helicase</keyword>
<dbReference type="GO" id="GO:0003724">
    <property type="term" value="F:RNA helicase activity"/>
    <property type="evidence" value="ECO:0007669"/>
    <property type="project" value="UniProtKB-EC"/>
</dbReference>
<keyword evidence="6" id="KW-0067">ATP-binding</keyword>
<dbReference type="GO" id="GO:0005524">
    <property type="term" value="F:ATP binding"/>
    <property type="evidence" value="ECO:0007669"/>
    <property type="project" value="UniProtKB-KW"/>
</dbReference>
<evidence type="ECO:0000256" key="3">
    <source>
        <dbReference type="ARBA" id="ARBA00022741"/>
    </source>
</evidence>
<dbReference type="CDD" id="cd17913">
    <property type="entry name" value="DEXQc_Suv3"/>
    <property type="match status" value="1"/>
</dbReference>
<evidence type="ECO:0000256" key="2">
    <source>
        <dbReference type="ARBA" id="ARBA00012552"/>
    </source>
</evidence>
<dbReference type="AlphaFoldDB" id="A0AA38HJB1"/>
<dbReference type="GO" id="GO:0045025">
    <property type="term" value="C:mitochondrial degradosome"/>
    <property type="evidence" value="ECO:0007669"/>
    <property type="project" value="TreeGrafter"/>
</dbReference>
<dbReference type="Proteomes" id="UP001168821">
    <property type="component" value="Unassembled WGS sequence"/>
</dbReference>
<reference evidence="11" key="1">
    <citation type="journal article" date="2023" name="G3 (Bethesda)">
        <title>Whole genome assemblies of Zophobas morio and Tenebrio molitor.</title>
        <authorList>
            <person name="Kaur S."/>
            <person name="Stinson S.A."/>
            <person name="diCenzo G.C."/>
        </authorList>
    </citation>
    <scope>NUCLEOTIDE SEQUENCE</scope>
    <source>
        <strain evidence="11">QUZm001</strain>
    </source>
</reference>
<protein>
    <recommendedName>
        <fullName evidence="2">RNA helicase</fullName>
        <ecNumber evidence="2">3.6.4.13</ecNumber>
    </recommendedName>
</protein>